<evidence type="ECO:0000259" key="9">
    <source>
        <dbReference type="Pfam" id="PF12704"/>
    </source>
</evidence>
<evidence type="ECO:0000259" key="8">
    <source>
        <dbReference type="Pfam" id="PF02687"/>
    </source>
</evidence>
<sequence length="404" mass="45143">MNLSFYIARRYLFSKKSHNAINIISMVSVCGVIVATIALVCALSVYNGFNDLVASLFSNFDPELKVTPRKGKVFDPDAPEVQEMKKLPGIACFSEVLQDNALIRYGDRQGVAMLKGVDENYERLTRIDSILIDGTFRLKDEVVSYANAGIGLAFSLGINAGFVSPMEIYAPKRDERVNMANPASSFNMEYAYIGSVFRTDQQVYDDSYLIVPLSLARSLFDYEREVSAIELKVSGRDVDGVKKEVRRVLGDAYVVQDRFEQQEASFKMMQVEKWMTFLILTFILTIALFNVVGSLSMLMIEKQDDARTLRNMGADDGLIRWIFLFEGWMISGLGALIGIVIGVALCLLQQTFGFIQLGEASGTFIIDAYPVRVVPSDILAVFLTVVAIGFLAAWYPVHYLSKKR</sequence>
<dbReference type="PANTHER" id="PTHR30489">
    <property type="entry name" value="LIPOPROTEIN-RELEASING SYSTEM TRANSMEMBRANE PROTEIN LOLE"/>
    <property type="match status" value="1"/>
</dbReference>
<proteinExistence type="inferred from homology"/>
<feature type="domain" description="MacB-like periplasmic core" evidence="9">
    <location>
        <begin position="25"/>
        <end position="146"/>
    </location>
</feature>
<name>A0A9D1XWS7_9BACT</name>
<reference evidence="10" key="1">
    <citation type="journal article" date="2021" name="PeerJ">
        <title>Extensive microbial diversity within the chicken gut microbiome revealed by metagenomics and culture.</title>
        <authorList>
            <person name="Gilroy R."/>
            <person name="Ravi A."/>
            <person name="Getino M."/>
            <person name="Pursley I."/>
            <person name="Horton D.L."/>
            <person name="Alikhan N.F."/>
            <person name="Baker D."/>
            <person name="Gharbi K."/>
            <person name="Hall N."/>
            <person name="Watson M."/>
            <person name="Adriaenssens E.M."/>
            <person name="Foster-Nyarko E."/>
            <person name="Jarju S."/>
            <person name="Secka A."/>
            <person name="Antonio M."/>
            <person name="Oren A."/>
            <person name="Chaudhuri R.R."/>
            <person name="La Ragione R."/>
            <person name="Hildebrand F."/>
            <person name="Pallen M.J."/>
        </authorList>
    </citation>
    <scope>NUCLEOTIDE SEQUENCE</scope>
    <source>
        <strain evidence="10">ChiHecec2B26-12326</strain>
    </source>
</reference>
<evidence type="ECO:0000256" key="6">
    <source>
        <dbReference type="ARBA" id="ARBA00023136"/>
    </source>
</evidence>
<accession>A0A9D1XWS7</accession>
<evidence type="ECO:0000256" key="5">
    <source>
        <dbReference type="ARBA" id="ARBA00022989"/>
    </source>
</evidence>
<evidence type="ECO:0000256" key="3">
    <source>
        <dbReference type="ARBA" id="ARBA00022475"/>
    </source>
</evidence>
<evidence type="ECO:0000313" key="11">
    <source>
        <dbReference type="Proteomes" id="UP000823847"/>
    </source>
</evidence>
<organism evidence="10 11">
    <name type="scientific">Candidatus Parabacteroides intestinigallinarum</name>
    <dbReference type="NCBI Taxonomy" id="2838722"/>
    <lineage>
        <taxon>Bacteria</taxon>
        <taxon>Pseudomonadati</taxon>
        <taxon>Bacteroidota</taxon>
        <taxon>Bacteroidia</taxon>
        <taxon>Bacteroidales</taxon>
        <taxon>Tannerellaceae</taxon>
        <taxon>Parabacteroides</taxon>
    </lineage>
</organism>
<evidence type="ECO:0000256" key="4">
    <source>
        <dbReference type="ARBA" id="ARBA00022692"/>
    </source>
</evidence>
<dbReference type="InterPro" id="IPR025857">
    <property type="entry name" value="MacB_PCD"/>
</dbReference>
<dbReference type="AlphaFoldDB" id="A0A9D1XWS7"/>
<feature type="transmembrane region" description="Helical" evidence="7">
    <location>
        <begin position="21"/>
        <end position="46"/>
    </location>
</feature>
<protein>
    <submittedName>
        <fullName evidence="10">FtsX-like permease family protein</fullName>
    </submittedName>
</protein>
<evidence type="ECO:0000256" key="2">
    <source>
        <dbReference type="ARBA" id="ARBA00005236"/>
    </source>
</evidence>
<comment type="subcellular location">
    <subcellularLocation>
        <location evidence="1">Cell membrane</location>
        <topology evidence="1">Multi-pass membrane protein</topology>
    </subcellularLocation>
</comment>
<feature type="domain" description="ABC3 transporter permease C-terminal" evidence="8">
    <location>
        <begin position="278"/>
        <end position="403"/>
    </location>
</feature>
<keyword evidence="3" id="KW-1003">Cell membrane</keyword>
<dbReference type="GO" id="GO:0044874">
    <property type="term" value="P:lipoprotein localization to outer membrane"/>
    <property type="evidence" value="ECO:0007669"/>
    <property type="project" value="TreeGrafter"/>
</dbReference>
<keyword evidence="4 7" id="KW-0812">Transmembrane</keyword>
<feature type="transmembrane region" description="Helical" evidence="7">
    <location>
        <begin position="274"/>
        <end position="300"/>
    </location>
</feature>
<dbReference type="InterPro" id="IPR051447">
    <property type="entry name" value="Lipoprotein-release_system"/>
</dbReference>
<dbReference type="GO" id="GO:0098797">
    <property type="term" value="C:plasma membrane protein complex"/>
    <property type="evidence" value="ECO:0007669"/>
    <property type="project" value="TreeGrafter"/>
</dbReference>
<dbReference type="PANTHER" id="PTHR30489:SF0">
    <property type="entry name" value="LIPOPROTEIN-RELEASING SYSTEM TRANSMEMBRANE PROTEIN LOLE"/>
    <property type="match status" value="1"/>
</dbReference>
<keyword evidence="6 7" id="KW-0472">Membrane</keyword>
<evidence type="ECO:0000313" key="10">
    <source>
        <dbReference type="EMBL" id="HIX87454.1"/>
    </source>
</evidence>
<dbReference type="InterPro" id="IPR003838">
    <property type="entry name" value="ABC3_permease_C"/>
</dbReference>
<gene>
    <name evidence="10" type="ORF">H9848_12755</name>
</gene>
<feature type="transmembrane region" description="Helical" evidence="7">
    <location>
        <begin position="378"/>
        <end position="397"/>
    </location>
</feature>
<keyword evidence="5 7" id="KW-1133">Transmembrane helix</keyword>
<dbReference type="EMBL" id="DXEN01000094">
    <property type="protein sequence ID" value="HIX87454.1"/>
    <property type="molecule type" value="Genomic_DNA"/>
</dbReference>
<dbReference type="Proteomes" id="UP000823847">
    <property type="component" value="Unassembled WGS sequence"/>
</dbReference>
<feature type="transmembrane region" description="Helical" evidence="7">
    <location>
        <begin position="321"/>
        <end position="345"/>
    </location>
</feature>
<comment type="similarity">
    <text evidence="2">Belongs to the ABC-4 integral membrane protein family. LolC/E subfamily.</text>
</comment>
<dbReference type="Pfam" id="PF02687">
    <property type="entry name" value="FtsX"/>
    <property type="match status" value="1"/>
</dbReference>
<comment type="caution">
    <text evidence="10">The sequence shown here is derived from an EMBL/GenBank/DDBJ whole genome shotgun (WGS) entry which is preliminary data.</text>
</comment>
<dbReference type="Pfam" id="PF12704">
    <property type="entry name" value="MacB_PCD"/>
    <property type="match status" value="1"/>
</dbReference>
<evidence type="ECO:0000256" key="1">
    <source>
        <dbReference type="ARBA" id="ARBA00004651"/>
    </source>
</evidence>
<reference evidence="10" key="2">
    <citation type="submission" date="2021-04" db="EMBL/GenBank/DDBJ databases">
        <authorList>
            <person name="Gilroy R."/>
        </authorList>
    </citation>
    <scope>NUCLEOTIDE SEQUENCE</scope>
    <source>
        <strain evidence="10">ChiHecec2B26-12326</strain>
    </source>
</reference>
<evidence type="ECO:0000256" key="7">
    <source>
        <dbReference type="SAM" id="Phobius"/>
    </source>
</evidence>